<feature type="compositionally biased region" description="Basic and acidic residues" evidence="1">
    <location>
        <begin position="139"/>
        <end position="149"/>
    </location>
</feature>
<reference evidence="2 3" key="1">
    <citation type="submission" date="2013-12" db="EMBL/GenBank/DDBJ databases">
        <authorList>
            <person name="Brown-Elliot B."/>
            <person name="Wallace R."/>
            <person name="Lenaerts A."/>
            <person name="Ordway D."/>
            <person name="DeGroote M.A."/>
            <person name="Parker T."/>
            <person name="Sizemore C."/>
            <person name="Tallon L.J."/>
            <person name="Sadzewicz L.K."/>
            <person name="Sengamalay N."/>
            <person name="Fraser C.M."/>
            <person name="Hine E."/>
            <person name="Shefchek K.A."/>
            <person name="Das S.P."/>
            <person name="Tettelin H."/>
        </authorList>
    </citation>
    <scope>NUCLEOTIDE SEQUENCE [LARGE SCALE GENOMIC DNA]</scope>
    <source>
        <strain evidence="2 3">662</strain>
    </source>
</reference>
<evidence type="ECO:0000313" key="3">
    <source>
        <dbReference type="Proteomes" id="UP000020561"/>
    </source>
</evidence>
<name>X7XQE8_MYCKA</name>
<evidence type="ECO:0000313" key="2">
    <source>
        <dbReference type="EMBL" id="ETZ96404.1"/>
    </source>
</evidence>
<gene>
    <name evidence="2" type="ORF">I545_7001</name>
</gene>
<dbReference type="AlphaFoldDB" id="X7XQE8"/>
<feature type="region of interest" description="Disordered" evidence="1">
    <location>
        <begin position="100"/>
        <end position="156"/>
    </location>
</feature>
<sequence length="156" mass="16624">MSGFAEQRESGGFAGPRRQRGVAQPAAATSGGRKAGAGPDQIGQQPPGFVQHDGAVGHLHLQIGTRGRRRGLLPIPGLPEGAVMWGWKWKSSRVCTCGSTTKTMLPPRPPLPPSGPPSGLNFSRWTEAQPLPPEPAPHVNDHPIHEPGHRLPTLRM</sequence>
<dbReference type="Proteomes" id="UP000020561">
    <property type="component" value="Unassembled WGS sequence"/>
</dbReference>
<evidence type="ECO:0000256" key="1">
    <source>
        <dbReference type="SAM" id="MobiDB-lite"/>
    </source>
</evidence>
<accession>X7XQE8</accession>
<feature type="region of interest" description="Disordered" evidence="1">
    <location>
        <begin position="1"/>
        <end position="52"/>
    </location>
</feature>
<proteinExistence type="predicted"/>
<dbReference type="EMBL" id="JAOA01000048">
    <property type="protein sequence ID" value="ETZ96404.1"/>
    <property type="molecule type" value="Genomic_DNA"/>
</dbReference>
<feature type="compositionally biased region" description="Pro residues" evidence="1">
    <location>
        <begin position="106"/>
        <end position="116"/>
    </location>
</feature>
<protein>
    <submittedName>
        <fullName evidence="2">Uncharacterized protein</fullName>
    </submittedName>
</protein>
<organism evidence="2 3">
    <name type="scientific">Mycobacterium kansasii 662</name>
    <dbReference type="NCBI Taxonomy" id="1299326"/>
    <lineage>
        <taxon>Bacteria</taxon>
        <taxon>Bacillati</taxon>
        <taxon>Actinomycetota</taxon>
        <taxon>Actinomycetes</taxon>
        <taxon>Mycobacteriales</taxon>
        <taxon>Mycobacteriaceae</taxon>
        <taxon>Mycobacterium</taxon>
    </lineage>
</organism>
<comment type="caution">
    <text evidence="2">The sequence shown here is derived from an EMBL/GenBank/DDBJ whole genome shotgun (WGS) entry which is preliminary data.</text>
</comment>